<organism evidence="2 3">
    <name type="scientific">Clostridium senegalense</name>
    <dbReference type="NCBI Taxonomy" id="1465809"/>
    <lineage>
        <taxon>Bacteria</taxon>
        <taxon>Bacillati</taxon>
        <taxon>Bacillota</taxon>
        <taxon>Clostridia</taxon>
        <taxon>Eubacteriales</taxon>
        <taxon>Clostridiaceae</taxon>
        <taxon>Clostridium</taxon>
    </lineage>
</organism>
<reference evidence="2 3" key="1">
    <citation type="submission" date="2020-02" db="EMBL/GenBank/DDBJ databases">
        <title>Genome assembly of a novel Clostridium senegalense strain.</title>
        <authorList>
            <person name="Gupta T.B."/>
            <person name="Jauregui R."/>
            <person name="Maclean P."/>
            <person name="Nawarathana A."/>
            <person name="Brightwell G."/>
        </authorList>
    </citation>
    <scope>NUCLEOTIDE SEQUENCE [LARGE SCALE GENOMIC DNA]</scope>
    <source>
        <strain evidence="2 3">AGRFS4</strain>
    </source>
</reference>
<name>A0A6M0H038_9CLOT</name>
<keyword evidence="1" id="KW-0812">Transmembrane</keyword>
<gene>
    <name evidence="2" type="ORF">G3M99_04660</name>
</gene>
<dbReference type="InterPro" id="IPR024529">
    <property type="entry name" value="ECF_trnsprt_substrate-spec"/>
</dbReference>
<sequence length="238" mass="27245">MKRNYKIGPIIIILYIIILLIITYFDFQMEKAVEISTIFILGTFVILFENREITARTMAALATMSALGGILRVPFAVIPGFQPVTFIVAVTGYTLGPVNGFMVGAMCAFISNFFLGHGPWSLWQMMGWGLCGVFFHVFKNFISKNRSIRFIILCGLWGYIYGTILNQWYVLEFLRPITFKTIVMGNVLSFWHDTLHAIGNVLFAYFFGESFIKGLERYNKRNSIIRIKNNKKTIQRGV</sequence>
<dbReference type="AlphaFoldDB" id="A0A6M0H038"/>
<evidence type="ECO:0000313" key="3">
    <source>
        <dbReference type="Proteomes" id="UP000481872"/>
    </source>
</evidence>
<dbReference type="InterPro" id="IPR017196">
    <property type="entry name" value="ECF_substrate-spec_UCP037395"/>
</dbReference>
<evidence type="ECO:0000313" key="2">
    <source>
        <dbReference type="EMBL" id="NEU04160.1"/>
    </source>
</evidence>
<feature type="transmembrane region" description="Helical" evidence="1">
    <location>
        <begin position="6"/>
        <end position="25"/>
    </location>
</feature>
<keyword evidence="3" id="KW-1185">Reference proteome</keyword>
<dbReference type="GO" id="GO:0022857">
    <property type="term" value="F:transmembrane transporter activity"/>
    <property type="evidence" value="ECO:0007669"/>
    <property type="project" value="InterPro"/>
</dbReference>
<dbReference type="Gene3D" id="1.10.1760.20">
    <property type="match status" value="1"/>
</dbReference>
<accession>A0A6M0H038</accession>
<dbReference type="Pfam" id="PF12822">
    <property type="entry name" value="ECF_trnsprt"/>
    <property type="match status" value="1"/>
</dbReference>
<feature type="transmembrane region" description="Helical" evidence="1">
    <location>
        <begin position="32"/>
        <end position="48"/>
    </location>
</feature>
<evidence type="ECO:0000256" key="1">
    <source>
        <dbReference type="SAM" id="Phobius"/>
    </source>
</evidence>
<feature type="transmembrane region" description="Helical" evidence="1">
    <location>
        <begin position="190"/>
        <end position="212"/>
    </location>
</feature>
<comment type="caution">
    <text evidence="2">The sequence shown here is derived from an EMBL/GenBank/DDBJ whole genome shotgun (WGS) entry which is preliminary data.</text>
</comment>
<dbReference type="PIRSF" id="PIRSF037395">
    <property type="entry name" value="UCP037395_ABCper"/>
    <property type="match status" value="1"/>
</dbReference>
<feature type="transmembrane region" description="Helical" evidence="1">
    <location>
        <begin position="120"/>
        <end position="138"/>
    </location>
</feature>
<dbReference type="Proteomes" id="UP000481872">
    <property type="component" value="Unassembled WGS sequence"/>
</dbReference>
<keyword evidence="1" id="KW-1133">Transmembrane helix</keyword>
<dbReference type="RefSeq" id="WP_199869370.1">
    <property type="nucleotide sequence ID" value="NZ_JAAGPU010000005.1"/>
</dbReference>
<proteinExistence type="predicted"/>
<protein>
    <submittedName>
        <fullName evidence="2">ECF transporter S component</fullName>
    </submittedName>
</protein>
<keyword evidence="1" id="KW-0472">Membrane</keyword>
<dbReference type="EMBL" id="JAAGPU010000005">
    <property type="protein sequence ID" value="NEU04160.1"/>
    <property type="molecule type" value="Genomic_DNA"/>
</dbReference>
<feature type="transmembrane region" description="Helical" evidence="1">
    <location>
        <begin position="150"/>
        <end position="170"/>
    </location>
</feature>